<protein>
    <submittedName>
        <fullName evidence="4">Penicillin-binding transpeptidase domain-containing protein</fullName>
    </submittedName>
</protein>
<dbReference type="EMBL" id="BAAARA010000015">
    <property type="protein sequence ID" value="GAA2356698.1"/>
    <property type="molecule type" value="Genomic_DNA"/>
</dbReference>
<dbReference type="PANTHER" id="PTHR30627:SF24">
    <property type="entry name" value="PENICILLIN-BINDING PROTEIN 4B"/>
    <property type="match status" value="1"/>
</dbReference>
<dbReference type="Proteomes" id="UP001501218">
    <property type="component" value="Unassembled WGS sequence"/>
</dbReference>
<comment type="caution">
    <text evidence="4">The sequence shown here is derived from an EMBL/GenBank/DDBJ whole genome shotgun (WGS) entry which is preliminary data.</text>
</comment>
<dbReference type="Pfam" id="PF05223">
    <property type="entry name" value="MecA_N"/>
    <property type="match status" value="1"/>
</dbReference>
<dbReference type="Gene3D" id="3.40.710.10">
    <property type="entry name" value="DD-peptidase/beta-lactamase superfamily"/>
    <property type="match status" value="1"/>
</dbReference>
<evidence type="ECO:0000256" key="1">
    <source>
        <dbReference type="SAM" id="MobiDB-lite"/>
    </source>
</evidence>
<dbReference type="InterPro" id="IPR050515">
    <property type="entry name" value="Beta-lactam/transpept"/>
</dbReference>
<reference evidence="5" key="1">
    <citation type="journal article" date="2019" name="Int. J. Syst. Evol. Microbiol.">
        <title>The Global Catalogue of Microorganisms (GCM) 10K type strain sequencing project: providing services to taxonomists for standard genome sequencing and annotation.</title>
        <authorList>
            <consortium name="The Broad Institute Genomics Platform"/>
            <consortium name="The Broad Institute Genome Sequencing Center for Infectious Disease"/>
            <person name="Wu L."/>
            <person name="Ma J."/>
        </authorList>
    </citation>
    <scope>NUCLEOTIDE SEQUENCE [LARGE SCALE GENOMIC DNA]</scope>
    <source>
        <strain evidence="5">JCM 16221</strain>
    </source>
</reference>
<evidence type="ECO:0000313" key="4">
    <source>
        <dbReference type="EMBL" id="GAA2356698.1"/>
    </source>
</evidence>
<dbReference type="Pfam" id="PF00905">
    <property type="entry name" value="Transpeptidase"/>
    <property type="match status" value="1"/>
</dbReference>
<dbReference type="PANTHER" id="PTHR30627">
    <property type="entry name" value="PEPTIDOGLYCAN D,D-TRANSPEPTIDASE"/>
    <property type="match status" value="1"/>
</dbReference>
<gene>
    <name evidence="4" type="ORF">GCM10009854_38660</name>
</gene>
<feature type="region of interest" description="Disordered" evidence="1">
    <location>
        <begin position="511"/>
        <end position="530"/>
    </location>
</feature>
<evidence type="ECO:0000313" key="5">
    <source>
        <dbReference type="Proteomes" id="UP001501218"/>
    </source>
</evidence>
<sequence length="608" mass="63267">MEAVSTVGPVRHTRGMVSKRILVGLAALLLVPVAGCNTGPSEQEVTANGFLKAYAAGNAQAASGQTDSPKQAKQLIEKVRGDLRPVVTHATLGKVTDTDNGARATYNMSWDFGEGKVWRYQGEFNLAEGDSGWKVRWAPSVIHPKLKKGQTLSYSEVLPDAAPVTGSAGNELMAPEKLTTVTLSPQSAGDLAGVAGQLADALGTIEPSITQQSIMDDAGAGKPFPIVTLRQSDFDRVRSEISDLPGVTFPARTDLVSVERGYADQVLAGVGKVVDKKVSASAGWKVAIQDASGNETGELHKTPGKPVEPTQVTLSDNVQRAAEAAVEPVPQAAMIVAIKPSTGELVAVAQNDPADSKGSLALTGQYPPGSTFKMVTGAAALEKGNVKIDSPVECPGKKKFAGDYVLPNDKEFDLGRVPLITAFAHSCNTTFAQLAVDMPADALPEAAKKLGIGVDFKMPGATTITGKVGTGDSTNRRAQNGIGQGTVTASPFGMALAAASVANGEMPMPTLINGERTEADSTPQPPSKATLDQLRPMMREVVKSGTATNIGGSGEVYGKTGTAQFGDGTHSHGWFVGYRDDLAFATLITDAGKSTPAVDLTKRFLDGT</sequence>
<dbReference type="SUPFAM" id="SSF56601">
    <property type="entry name" value="beta-lactamase/transpeptidase-like"/>
    <property type="match status" value="1"/>
</dbReference>
<name>A0ABP5TM90_9PSEU</name>
<dbReference type="InterPro" id="IPR001460">
    <property type="entry name" value="PCN-bd_Tpept"/>
</dbReference>
<feature type="domain" description="Penicillin-binding protein transpeptidase" evidence="2">
    <location>
        <begin position="334"/>
        <end position="592"/>
    </location>
</feature>
<dbReference type="InterPro" id="IPR012338">
    <property type="entry name" value="Beta-lactam/transpept-like"/>
</dbReference>
<accession>A0ABP5TM90</accession>
<evidence type="ECO:0000259" key="2">
    <source>
        <dbReference type="Pfam" id="PF00905"/>
    </source>
</evidence>
<feature type="domain" description="NTF2-like N-terminal transpeptidase" evidence="3">
    <location>
        <begin position="46"/>
        <end position="150"/>
    </location>
</feature>
<proteinExistence type="predicted"/>
<dbReference type="InterPro" id="IPR032710">
    <property type="entry name" value="NTF2-like_dom_sf"/>
</dbReference>
<keyword evidence="5" id="KW-1185">Reference proteome</keyword>
<dbReference type="InterPro" id="IPR007887">
    <property type="entry name" value="MecA_N"/>
</dbReference>
<evidence type="ECO:0000259" key="3">
    <source>
        <dbReference type="Pfam" id="PF05223"/>
    </source>
</evidence>
<organism evidence="4 5">
    <name type="scientific">Saccharopolyspora halophila</name>
    <dbReference type="NCBI Taxonomy" id="405551"/>
    <lineage>
        <taxon>Bacteria</taxon>
        <taxon>Bacillati</taxon>
        <taxon>Actinomycetota</taxon>
        <taxon>Actinomycetes</taxon>
        <taxon>Pseudonocardiales</taxon>
        <taxon>Pseudonocardiaceae</taxon>
        <taxon>Saccharopolyspora</taxon>
    </lineage>
</organism>
<dbReference type="SUPFAM" id="SSF54427">
    <property type="entry name" value="NTF2-like"/>
    <property type="match status" value="1"/>
</dbReference>